<sequence>MRALIYNEKRLIERIIGGKCSGIILAICDISRNIRRHIGRAKISSFDFLSFVILAPAPRSKVSPFDILSPKASNKSLAGLILLGTDAGEPFSGGVAVVAAAKSPNSALPSK</sequence>
<dbReference type="AlphaFoldDB" id="A0A915IN93"/>
<evidence type="ECO:0000313" key="2">
    <source>
        <dbReference type="WBParaSite" id="nRc.2.0.1.t15280-RA"/>
    </source>
</evidence>
<proteinExistence type="predicted"/>
<keyword evidence="1" id="KW-1185">Reference proteome</keyword>
<evidence type="ECO:0000313" key="1">
    <source>
        <dbReference type="Proteomes" id="UP000887565"/>
    </source>
</evidence>
<protein>
    <submittedName>
        <fullName evidence="2">Uncharacterized protein</fullName>
    </submittedName>
</protein>
<organism evidence="1 2">
    <name type="scientific">Romanomermis culicivorax</name>
    <name type="common">Nematode worm</name>
    <dbReference type="NCBI Taxonomy" id="13658"/>
    <lineage>
        <taxon>Eukaryota</taxon>
        <taxon>Metazoa</taxon>
        <taxon>Ecdysozoa</taxon>
        <taxon>Nematoda</taxon>
        <taxon>Enoplea</taxon>
        <taxon>Dorylaimia</taxon>
        <taxon>Mermithida</taxon>
        <taxon>Mermithoidea</taxon>
        <taxon>Mermithidae</taxon>
        <taxon>Romanomermis</taxon>
    </lineage>
</organism>
<dbReference type="WBParaSite" id="nRc.2.0.1.t15280-RA">
    <property type="protein sequence ID" value="nRc.2.0.1.t15280-RA"/>
    <property type="gene ID" value="nRc.2.0.1.g15280"/>
</dbReference>
<name>A0A915IN93_ROMCU</name>
<reference evidence="2" key="1">
    <citation type="submission" date="2022-11" db="UniProtKB">
        <authorList>
            <consortium name="WormBaseParasite"/>
        </authorList>
    </citation>
    <scope>IDENTIFICATION</scope>
</reference>
<dbReference type="Proteomes" id="UP000887565">
    <property type="component" value="Unplaced"/>
</dbReference>
<accession>A0A915IN93</accession>